<sequence length="207" mass="23322">MFVQDQRSLRIDFICCVDAPTSCGLQKNAERKHYNSKINSAKEEEESPNPDFGEKQLAVAEEQKMIDLNDVNDTDINFHYSLPSTSQTRIRLPATATVYDRYNVSDRAAAAITSAVLQDFGIISEVDTFHVVDKNNQPEEKCVLSSHADKIDDHSSTTALTKLTGQKWWSHLLRITTFTPANQLRPLQDNQLAPSINRPKNGEIWSS</sequence>
<keyword evidence="2" id="KW-1185">Reference proteome</keyword>
<comment type="caution">
    <text evidence="1">The sequence shown here is derived from an EMBL/GenBank/DDBJ whole genome shotgun (WGS) entry which is preliminary data.</text>
</comment>
<evidence type="ECO:0000313" key="1">
    <source>
        <dbReference type="EMBL" id="GBO01632.1"/>
    </source>
</evidence>
<dbReference type="Proteomes" id="UP000499080">
    <property type="component" value="Unassembled WGS sequence"/>
</dbReference>
<evidence type="ECO:0000313" key="2">
    <source>
        <dbReference type="Proteomes" id="UP000499080"/>
    </source>
</evidence>
<dbReference type="AlphaFoldDB" id="A0A4Y2TMY4"/>
<organism evidence="1 2">
    <name type="scientific">Araneus ventricosus</name>
    <name type="common">Orbweaver spider</name>
    <name type="synonym">Epeira ventricosa</name>
    <dbReference type="NCBI Taxonomy" id="182803"/>
    <lineage>
        <taxon>Eukaryota</taxon>
        <taxon>Metazoa</taxon>
        <taxon>Ecdysozoa</taxon>
        <taxon>Arthropoda</taxon>
        <taxon>Chelicerata</taxon>
        <taxon>Arachnida</taxon>
        <taxon>Araneae</taxon>
        <taxon>Araneomorphae</taxon>
        <taxon>Entelegynae</taxon>
        <taxon>Araneoidea</taxon>
        <taxon>Araneidae</taxon>
        <taxon>Araneus</taxon>
    </lineage>
</organism>
<gene>
    <name evidence="1" type="ORF">AVEN_173379_1</name>
</gene>
<proteinExistence type="predicted"/>
<dbReference type="EMBL" id="BGPR01029687">
    <property type="protein sequence ID" value="GBO01632.1"/>
    <property type="molecule type" value="Genomic_DNA"/>
</dbReference>
<reference evidence="1 2" key="1">
    <citation type="journal article" date="2019" name="Sci. Rep.">
        <title>Orb-weaving spider Araneus ventricosus genome elucidates the spidroin gene catalogue.</title>
        <authorList>
            <person name="Kono N."/>
            <person name="Nakamura H."/>
            <person name="Ohtoshi R."/>
            <person name="Moran D.A.P."/>
            <person name="Shinohara A."/>
            <person name="Yoshida Y."/>
            <person name="Fujiwara M."/>
            <person name="Mori M."/>
            <person name="Tomita M."/>
            <person name="Arakawa K."/>
        </authorList>
    </citation>
    <scope>NUCLEOTIDE SEQUENCE [LARGE SCALE GENOMIC DNA]</scope>
</reference>
<accession>A0A4Y2TMY4</accession>
<protein>
    <submittedName>
        <fullName evidence="1">Uncharacterized protein</fullName>
    </submittedName>
</protein>
<name>A0A4Y2TMY4_ARAVE</name>